<dbReference type="SMART" id="SM00855">
    <property type="entry name" value="PGAM"/>
    <property type="match status" value="1"/>
</dbReference>
<dbReference type="RefSeq" id="WP_386766243.1">
    <property type="nucleotide sequence ID" value="NZ_JBHSTI010000008.1"/>
</dbReference>
<dbReference type="SUPFAM" id="SSF53254">
    <property type="entry name" value="Phosphoglycerate mutase-like"/>
    <property type="match status" value="1"/>
</dbReference>
<evidence type="ECO:0000313" key="2">
    <source>
        <dbReference type="EMBL" id="MFC6238221.1"/>
    </source>
</evidence>
<dbReference type="Proteomes" id="UP001596138">
    <property type="component" value="Unassembled WGS sequence"/>
</dbReference>
<reference evidence="3" key="1">
    <citation type="journal article" date="2019" name="Int. J. Syst. Evol. Microbiol.">
        <title>The Global Catalogue of Microorganisms (GCM) 10K type strain sequencing project: providing services to taxonomists for standard genome sequencing and annotation.</title>
        <authorList>
            <consortium name="The Broad Institute Genomics Platform"/>
            <consortium name="The Broad Institute Genome Sequencing Center for Infectious Disease"/>
            <person name="Wu L."/>
            <person name="Ma J."/>
        </authorList>
    </citation>
    <scope>NUCLEOTIDE SEQUENCE [LARGE SCALE GENOMIC DNA]</scope>
    <source>
        <strain evidence="3">CGMCC 4.7317</strain>
    </source>
</reference>
<keyword evidence="3" id="KW-1185">Reference proteome</keyword>
<name>A0ABW1T0I5_9ACTN</name>
<proteinExistence type="predicted"/>
<dbReference type="Pfam" id="PF00300">
    <property type="entry name" value="His_Phos_1"/>
    <property type="match status" value="2"/>
</dbReference>
<gene>
    <name evidence="2" type="ORF">ACFQGU_10050</name>
</gene>
<sequence length="361" mass="40965">MTAVQEPTTGSAFPRTERPDAPAYLSRYLERTARTVTREEAEDESTPLYLRRFRERRESTDPFETPVPTYEGQELNTTRGWAEVTRTKEIVPERREQAAQATTDIYFVRHGETQGYSSESGLTPLGSWQAHRRGQELARRVMNGHTVRLACAETNRARQTAEHIRRGLLDGMQLFGREATVGDIVGYREFQNFAVSTPEGLRDVTSAFRLYAKEIEAYERVSMGERPGWLVEIDRFWKIQNAGGDPITHWLTMPLMHFEPPISCVRRFWAGLLRIHNETPGNSVVVATHSGPIRAFATWAMGYDPGEPFNTEFVRVRLIDGGVTALVLYRNRVQEVHVPDLEALPNWWTGTATAADVAEGI</sequence>
<evidence type="ECO:0000256" key="1">
    <source>
        <dbReference type="SAM" id="MobiDB-lite"/>
    </source>
</evidence>
<feature type="region of interest" description="Disordered" evidence="1">
    <location>
        <begin position="1"/>
        <end position="25"/>
    </location>
</feature>
<accession>A0ABW1T0I5</accession>
<organism evidence="2 3">
    <name type="scientific">Longivirga aurantiaca</name>
    <dbReference type="NCBI Taxonomy" id="1837743"/>
    <lineage>
        <taxon>Bacteria</taxon>
        <taxon>Bacillati</taxon>
        <taxon>Actinomycetota</taxon>
        <taxon>Actinomycetes</taxon>
        <taxon>Sporichthyales</taxon>
        <taxon>Sporichthyaceae</taxon>
        <taxon>Longivirga</taxon>
    </lineage>
</organism>
<evidence type="ECO:0000313" key="3">
    <source>
        <dbReference type="Proteomes" id="UP001596138"/>
    </source>
</evidence>
<dbReference type="Gene3D" id="3.40.50.1240">
    <property type="entry name" value="Phosphoglycerate mutase-like"/>
    <property type="match status" value="1"/>
</dbReference>
<dbReference type="InterPro" id="IPR029033">
    <property type="entry name" value="His_PPase_superfam"/>
</dbReference>
<dbReference type="InterPro" id="IPR013078">
    <property type="entry name" value="His_Pase_superF_clade-1"/>
</dbReference>
<feature type="compositionally biased region" description="Polar residues" evidence="1">
    <location>
        <begin position="1"/>
        <end position="11"/>
    </location>
</feature>
<dbReference type="EMBL" id="JBHSTI010000008">
    <property type="protein sequence ID" value="MFC6238221.1"/>
    <property type="molecule type" value="Genomic_DNA"/>
</dbReference>
<comment type="caution">
    <text evidence="2">The sequence shown here is derived from an EMBL/GenBank/DDBJ whole genome shotgun (WGS) entry which is preliminary data.</text>
</comment>
<protein>
    <submittedName>
        <fullName evidence="2">Histidine phosphatase family protein</fullName>
    </submittedName>
</protein>
<dbReference type="CDD" id="cd07040">
    <property type="entry name" value="HP"/>
    <property type="match status" value="1"/>
</dbReference>